<gene>
    <name evidence="1" type="ORF">S01H1_42682</name>
</gene>
<sequence>CYECSPDCGLKGAHYWDSGCTVKCLGCKLFLCGVTGNKYPLLKERLTRLHIIAYKYNLPHGRYYFPKEKWLKLMENK</sequence>
<accession>X0VBJ8</accession>
<evidence type="ECO:0000313" key="1">
    <source>
        <dbReference type="EMBL" id="GAG08697.1"/>
    </source>
</evidence>
<comment type="caution">
    <text evidence="1">The sequence shown here is derived from an EMBL/GenBank/DDBJ whole genome shotgun (WGS) entry which is preliminary data.</text>
</comment>
<dbReference type="AlphaFoldDB" id="X0VBJ8"/>
<protein>
    <submittedName>
        <fullName evidence="1">Uncharacterized protein</fullName>
    </submittedName>
</protein>
<feature type="non-terminal residue" evidence="1">
    <location>
        <position position="1"/>
    </location>
</feature>
<organism evidence="1">
    <name type="scientific">marine sediment metagenome</name>
    <dbReference type="NCBI Taxonomy" id="412755"/>
    <lineage>
        <taxon>unclassified sequences</taxon>
        <taxon>metagenomes</taxon>
        <taxon>ecological metagenomes</taxon>
    </lineage>
</organism>
<name>X0VBJ8_9ZZZZ</name>
<reference evidence="1" key="1">
    <citation type="journal article" date="2014" name="Front. Microbiol.">
        <title>High frequency of phylogenetically diverse reductive dehalogenase-homologous genes in deep subseafloor sedimentary metagenomes.</title>
        <authorList>
            <person name="Kawai M."/>
            <person name="Futagami T."/>
            <person name="Toyoda A."/>
            <person name="Takaki Y."/>
            <person name="Nishi S."/>
            <person name="Hori S."/>
            <person name="Arai W."/>
            <person name="Tsubouchi T."/>
            <person name="Morono Y."/>
            <person name="Uchiyama I."/>
            <person name="Ito T."/>
            <person name="Fujiyama A."/>
            <person name="Inagaki F."/>
            <person name="Takami H."/>
        </authorList>
    </citation>
    <scope>NUCLEOTIDE SEQUENCE</scope>
    <source>
        <strain evidence="1">Expedition CK06-06</strain>
    </source>
</reference>
<proteinExistence type="predicted"/>
<dbReference type="EMBL" id="BARS01027153">
    <property type="protein sequence ID" value="GAG08697.1"/>
    <property type="molecule type" value="Genomic_DNA"/>
</dbReference>